<evidence type="ECO:0000313" key="2">
    <source>
        <dbReference type="Proteomes" id="UP000319894"/>
    </source>
</evidence>
<accession>A0A554NFJ1</accession>
<gene>
    <name evidence="1" type="ORF">DP107_00945</name>
</gene>
<sequence length="337" mass="36512">MEARHEFFHAPGDGEFWSESHYLDVVGDDVAAHARIGFYPNRDTANVFAYLLDGLDADATVYRLRDDAVALDHVHGLTVDAPDLRFEMVPERVGRDWRVAFGGRAARCTGAEAVVASAGEPVEVDVELTTRARHEPFRYSRGTDWPGGETEDRYEVATRVEGAARIGVGDGDPDRTFELNGPGERDHSWGRRDWTDGEWLWISGAFDDGTAYNHLSAWPAGHGPSEMDPVITNGFWFDGDETHAITDATVGADPVFGAPTGSEWMETGAAPDIDLTLSWAGGSADLTVSPGATTPVDWAGEGTGHRAVLNRSPSVQTRDGGVAGRGWLENMTQLEQG</sequence>
<keyword evidence="2" id="KW-1185">Reference proteome</keyword>
<dbReference type="AlphaFoldDB" id="A0A554NFJ1"/>
<comment type="caution">
    <text evidence="1">The sequence shown here is derived from an EMBL/GenBank/DDBJ whole genome shotgun (WGS) entry which is preliminary data.</text>
</comment>
<dbReference type="RefSeq" id="WP_144260257.1">
    <property type="nucleotide sequence ID" value="NZ_QMDX01000001.1"/>
</dbReference>
<reference evidence="1 2" key="1">
    <citation type="submission" date="2018-06" db="EMBL/GenBank/DDBJ databases">
        <title>Natronomonas sp. F16-60 a new haloarchaeon isolated from a solar saltern of Isla Cristina, Huelva, Spain.</title>
        <authorList>
            <person name="Duran-Viseras A."/>
            <person name="Sanchez-Porro C."/>
            <person name="Ventosa A."/>
        </authorList>
    </citation>
    <scope>NUCLEOTIDE SEQUENCE [LARGE SCALE GENOMIC DNA]</scope>
    <source>
        <strain evidence="1 2">F16-60</strain>
    </source>
</reference>
<name>A0A554NFJ1_9EURY</name>
<evidence type="ECO:0000313" key="1">
    <source>
        <dbReference type="EMBL" id="TSD15780.1"/>
    </source>
</evidence>
<proteinExistence type="predicted"/>
<evidence type="ECO:0008006" key="3">
    <source>
        <dbReference type="Google" id="ProtNLM"/>
    </source>
</evidence>
<organism evidence="1 2">
    <name type="scientific">Haloglomus irregulare</name>
    <dbReference type="NCBI Taxonomy" id="2234134"/>
    <lineage>
        <taxon>Archaea</taxon>
        <taxon>Methanobacteriati</taxon>
        <taxon>Methanobacteriota</taxon>
        <taxon>Stenosarchaea group</taxon>
        <taxon>Halobacteria</taxon>
        <taxon>Halobacteriales</taxon>
        <taxon>Natronomonadaceae</taxon>
        <taxon>Haloglomus</taxon>
    </lineage>
</organism>
<dbReference type="EMBL" id="QMDX01000001">
    <property type="protein sequence ID" value="TSD15780.1"/>
    <property type="molecule type" value="Genomic_DNA"/>
</dbReference>
<dbReference type="InParanoid" id="A0A554NFJ1"/>
<dbReference type="OrthoDB" id="67767at2157"/>
<dbReference type="SUPFAM" id="SSF159245">
    <property type="entry name" value="AttH-like"/>
    <property type="match status" value="1"/>
</dbReference>
<protein>
    <recommendedName>
        <fullName evidence="3">Hydroxyneurosporene synthase (CrtC)</fullName>
    </recommendedName>
</protein>
<dbReference type="Proteomes" id="UP000319894">
    <property type="component" value="Unassembled WGS sequence"/>
</dbReference>